<dbReference type="PANTHER" id="PTHR13789:SF309">
    <property type="entry name" value="PUTATIVE (AFU_ORTHOLOGUE AFUA_6G14510)-RELATED"/>
    <property type="match status" value="1"/>
</dbReference>
<dbReference type="InterPro" id="IPR036188">
    <property type="entry name" value="FAD/NAD-bd_sf"/>
</dbReference>
<evidence type="ECO:0000313" key="5">
    <source>
        <dbReference type="Proteomes" id="UP000649232"/>
    </source>
</evidence>
<proteinExistence type="predicted"/>
<sequence>MNPCVNKVLIVGGGFSGMSAAIELRKYDIEVDLVEIDPNWRAEGAGISIGGATLRAFKTIGILDEYLKVGSAHSGLDIHAPHGLHLAHIPTPLIGDPDIPSSGAIMRPALAKILADKTKTTGTKVRLGVTFTEIVQGKDGVEVTFTDGTSATYDLVIGADGLYSQVRKTQFPDAAEPKYVGQGVWRAVLPRLPEVNNTMMWVGQNIKAGLNPMSKDQMYMFVTQDNAPGTWIKGEEALIKLTDIMQGFPAPLLQQVADMLDENSYINYRPLENLLVPAPWYKNRIVLIGDTVHGTTPHLASGACIGIEDAIVLAEELANLPALDDALDAFQKRRWERCRMVVENSGRLAQIEIEGGDKQEHTDIMRESMIALAQPI</sequence>
<dbReference type="PANTHER" id="PTHR13789">
    <property type="entry name" value="MONOOXYGENASE"/>
    <property type="match status" value="1"/>
</dbReference>
<evidence type="ECO:0000259" key="3">
    <source>
        <dbReference type="Pfam" id="PF01494"/>
    </source>
</evidence>
<keyword evidence="2" id="KW-0503">Monooxygenase</keyword>
<dbReference type="SUPFAM" id="SSF51905">
    <property type="entry name" value="FAD/NAD(P)-binding domain"/>
    <property type="match status" value="1"/>
</dbReference>
<feature type="domain" description="FAD-binding" evidence="3">
    <location>
        <begin position="7"/>
        <end position="345"/>
    </location>
</feature>
<dbReference type="InterPro" id="IPR050493">
    <property type="entry name" value="FAD-dep_Monooxygenase_BioMet"/>
</dbReference>
<dbReference type="Proteomes" id="UP000649232">
    <property type="component" value="Unassembled WGS sequence"/>
</dbReference>
<dbReference type="PRINTS" id="PR00420">
    <property type="entry name" value="RNGMNOXGNASE"/>
</dbReference>
<reference evidence="4 5" key="1">
    <citation type="submission" date="2020-12" db="EMBL/GenBank/DDBJ databases">
        <title>Draft genome sequences of nine environmental bacterial isolates colonizing plastic.</title>
        <authorList>
            <person name="Borre I."/>
            <person name="Sonnenschein E.C."/>
        </authorList>
    </citation>
    <scope>NUCLEOTIDE SEQUENCE [LARGE SCALE GENOMIC DNA]</scope>
    <source>
        <strain evidence="4 5">IB30</strain>
    </source>
</reference>
<evidence type="ECO:0000256" key="2">
    <source>
        <dbReference type="ARBA" id="ARBA00023033"/>
    </source>
</evidence>
<dbReference type="EMBL" id="JAEILT010000022">
    <property type="protein sequence ID" value="MBJ2137646.1"/>
    <property type="molecule type" value="Genomic_DNA"/>
</dbReference>
<comment type="caution">
    <text evidence="4">The sequence shown here is derived from an EMBL/GenBank/DDBJ whole genome shotgun (WGS) entry which is preliminary data.</text>
</comment>
<dbReference type="InterPro" id="IPR002938">
    <property type="entry name" value="FAD-bd"/>
</dbReference>
<dbReference type="Pfam" id="PF01494">
    <property type="entry name" value="FAD_binding_3"/>
    <property type="match status" value="1"/>
</dbReference>
<organism evidence="4 5">
    <name type="scientific">Paraglaciecola chathamensis</name>
    <dbReference type="NCBI Taxonomy" id="368405"/>
    <lineage>
        <taxon>Bacteria</taxon>
        <taxon>Pseudomonadati</taxon>
        <taxon>Pseudomonadota</taxon>
        <taxon>Gammaproteobacteria</taxon>
        <taxon>Alteromonadales</taxon>
        <taxon>Alteromonadaceae</taxon>
        <taxon>Paraglaciecola</taxon>
    </lineage>
</organism>
<evidence type="ECO:0000256" key="1">
    <source>
        <dbReference type="ARBA" id="ARBA00023002"/>
    </source>
</evidence>
<evidence type="ECO:0000313" key="4">
    <source>
        <dbReference type="EMBL" id="MBJ2137646.1"/>
    </source>
</evidence>
<dbReference type="NCBIfam" id="NF005313">
    <property type="entry name" value="PRK06847.1"/>
    <property type="match status" value="1"/>
</dbReference>
<keyword evidence="1" id="KW-0560">Oxidoreductase</keyword>
<gene>
    <name evidence="4" type="ORF">JEU11_14385</name>
</gene>
<accession>A0ABS0WGS3</accession>
<name>A0ABS0WGS3_9ALTE</name>
<dbReference type="Gene3D" id="3.50.50.60">
    <property type="entry name" value="FAD/NAD(P)-binding domain"/>
    <property type="match status" value="1"/>
</dbReference>
<protein>
    <submittedName>
        <fullName evidence="4">FAD-dependent oxidoreductase</fullName>
    </submittedName>
</protein>